<sequence>MMECSKLVVAVVLALLCALQGVQAAGAGREVLESRVTHSRHSKINSISEEGKKTNTKTARDKVENEKSVYEFTFNPLQGSANGGTQVTFTLSKTFPSNPSGLFWCKFGEKVVPAQSYFLSASGRAIVCQTPAGSPRQHFVKISTDGKTFYKSSSQKFLYYA</sequence>
<feature type="chain" id="PRO_5022763517" description="IPT/TIG domain-containing protein" evidence="1">
    <location>
        <begin position="25"/>
        <end position="161"/>
    </location>
</feature>
<dbReference type="SUPFAM" id="SSF81296">
    <property type="entry name" value="E set domains"/>
    <property type="match status" value="1"/>
</dbReference>
<dbReference type="InterPro" id="IPR014756">
    <property type="entry name" value="Ig_E-set"/>
</dbReference>
<organism evidence="3 4">
    <name type="scientific">Chloropicon primus</name>
    <dbReference type="NCBI Taxonomy" id="1764295"/>
    <lineage>
        <taxon>Eukaryota</taxon>
        <taxon>Viridiplantae</taxon>
        <taxon>Chlorophyta</taxon>
        <taxon>Chloropicophyceae</taxon>
        <taxon>Chloropicales</taxon>
        <taxon>Chloropicaceae</taxon>
        <taxon>Chloropicon</taxon>
    </lineage>
</organism>
<feature type="domain" description="IPT/TIG" evidence="2">
    <location>
        <begin position="74"/>
        <end position="159"/>
    </location>
</feature>
<feature type="signal peptide" evidence="1">
    <location>
        <begin position="1"/>
        <end position="24"/>
    </location>
</feature>
<proteinExistence type="predicted"/>
<accession>A0A5B8MIA8</accession>
<dbReference type="OrthoDB" id="10625743at2759"/>
<protein>
    <recommendedName>
        <fullName evidence="2">IPT/TIG domain-containing protein</fullName>
    </recommendedName>
</protein>
<evidence type="ECO:0000313" key="4">
    <source>
        <dbReference type="Proteomes" id="UP000316726"/>
    </source>
</evidence>
<dbReference type="Proteomes" id="UP000316726">
    <property type="component" value="Chromosome 3"/>
</dbReference>
<dbReference type="EMBL" id="CP031036">
    <property type="protein sequence ID" value="QDZ20119.1"/>
    <property type="molecule type" value="Genomic_DNA"/>
</dbReference>
<evidence type="ECO:0000256" key="1">
    <source>
        <dbReference type="SAM" id="SignalP"/>
    </source>
</evidence>
<dbReference type="AlphaFoldDB" id="A0A5B8MIA8"/>
<keyword evidence="4" id="KW-1185">Reference proteome</keyword>
<dbReference type="InterPro" id="IPR002909">
    <property type="entry name" value="IPT_dom"/>
</dbReference>
<reference evidence="3 4" key="1">
    <citation type="submission" date="2018-07" db="EMBL/GenBank/DDBJ databases">
        <title>The complete nuclear genome of the prasinophyte Chloropicon primus (CCMP1205).</title>
        <authorList>
            <person name="Pombert J.-F."/>
            <person name="Otis C."/>
            <person name="Turmel M."/>
            <person name="Lemieux C."/>
        </authorList>
    </citation>
    <scope>NUCLEOTIDE SEQUENCE [LARGE SCALE GENOMIC DNA]</scope>
    <source>
        <strain evidence="3 4">CCMP1205</strain>
    </source>
</reference>
<dbReference type="CDD" id="cd00102">
    <property type="entry name" value="IPT"/>
    <property type="match status" value="1"/>
</dbReference>
<name>A0A5B8MIA8_9CHLO</name>
<dbReference type="Gene3D" id="2.60.40.10">
    <property type="entry name" value="Immunoglobulins"/>
    <property type="match status" value="1"/>
</dbReference>
<keyword evidence="1" id="KW-0732">Signal</keyword>
<dbReference type="Pfam" id="PF01833">
    <property type="entry name" value="TIG"/>
    <property type="match status" value="1"/>
</dbReference>
<gene>
    <name evidence="3" type="ORF">A3770_03p26370</name>
</gene>
<evidence type="ECO:0000313" key="3">
    <source>
        <dbReference type="EMBL" id="QDZ20119.1"/>
    </source>
</evidence>
<dbReference type="InterPro" id="IPR013783">
    <property type="entry name" value="Ig-like_fold"/>
</dbReference>
<evidence type="ECO:0000259" key="2">
    <source>
        <dbReference type="Pfam" id="PF01833"/>
    </source>
</evidence>